<dbReference type="Gene3D" id="2.60.40.1180">
    <property type="entry name" value="Golgi alpha-mannosidase II"/>
    <property type="match status" value="1"/>
</dbReference>
<dbReference type="InterPro" id="IPR017853">
    <property type="entry name" value="GH"/>
</dbReference>
<evidence type="ECO:0000313" key="2">
    <source>
        <dbReference type="EMBL" id="KHL01227.1"/>
    </source>
</evidence>
<accession>A0A0B2AHC3</accession>
<reference evidence="2 3" key="1">
    <citation type="submission" date="2014-09" db="EMBL/GenBank/DDBJ databases">
        <title>Genome sequence of Sinomonas sp. MUSC 117.</title>
        <authorList>
            <person name="Lee L.-H."/>
        </authorList>
    </citation>
    <scope>NUCLEOTIDE SEQUENCE [LARGE SCALE GENOMIC DNA]</scope>
    <source>
        <strain evidence="2 3">MUSC 117</strain>
    </source>
</reference>
<evidence type="ECO:0000313" key="3">
    <source>
        <dbReference type="Proteomes" id="UP000030982"/>
    </source>
</evidence>
<dbReference type="Proteomes" id="UP000030982">
    <property type="component" value="Unassembled WGS sequence"/>
</dbReference>
<organism evidence="2 3">
    <name type="scientific">Sinomonas humi</name>
    <dbReference type="NCBI Taxonomy" id="1338436"/>
    <lineage>
        <taxon>Bacteria</taxon>
        <taxon>Bacillati</taxon>
        <taxon>Actinomycetota</taxon>
        <taxon>Actinomycetes</taxon>
        <taxon>Micrococcales</taxon>
        <taxon>Micrococcaceae</taxon>
        <taxon>Sinomonas</taxon>
    </lineage>
</organism>
<dbReference type="InterPro" id="IPR013780">
    <property type="entry name" value="Glyco_hydro_b"/>
</dbReference>
<dbReference type="EMBL" id="JTDL01000144">
    <property type="protein sequence ID" value="KHL01227.1"/>
    <property type="molecule type" value="Genomic_DNA"/>
</dbReference>
<name>A0A0B2AHC3_9MICC</name>
<dbReference type="SUPFAM" id="SSF51445">
    <property type="entry name" value="(Trans)glycosidases"/>
    <property type="match status" value="1"/>
</dbReference>
<proteinExistence type="predicted"/>
<protein>
    <recommendedName>
        <fullName evidence="1">Asl1-like glycosyl hydrolase catalytic domain-containing protein</fullName>
    </recommendedName>
</protein>
<dbReference type="InterPro" id="IPR024655">
    <property type="entry name" value="Asl1_glyco_hydro_catalytic"/>
</dbReference>
<dbReference type="STRING" id="1338436.LK10_17605"/>
<dbReference type="Pfam" id="PF11790">
    <property type="entry name" value="Glyco_hydro_cc"/>
    <property type="match status" value="1"/>
</dbReference>
<comment type="caution">
    <text evidence="2">The sequence shown here is derived from an EMBL/GenBank/DDBJ whole genome shotgun (WGS) entry which is preliminary data.</text>
</comment>
<gene>
    <name evidence="2" type="ORF">LK10_17605</name>
</gene>
<dbReference type="Gene3D" id="3.20.20.80">
    <property type="entry name" value="Glycosidases"/>
    <property type="match status" value="1"/>
</dbReference>
<evidence type="ECO:0000259" key="1">
    <source>
        <dbReference type="Pfam" id="PF11790"/>
    </source>
</evidence>
<dbReference type="AlphaFoldDB" id="A0A0B2AHC3"/>
<keyword evidence="3" id="KW-1185">Reference proteome</keyword>
<feature type="domain" description="Asl1-like glycosyl hydrolase catalytic" evidence="1">
    <location>
        <begin position="136"/>
        <end position="261"/>
    </location>
</feature>
<sequence>MTVDVGSKQQTMTGLGVDANVHSWDGGQLKPAIERYAALGRITWRVIIEKADWEPSQVGAPNVIDEDYYKGIYESPKMQDLWNTIAYIESFPGQTVSLSVMGGVSSWMGGSQILPDKEDFWVRMIASLLDYGRNQKHLTIKLISPFNEPDWNGIEGPKVGPAQATELLEKLSHRLDALGMGDVRFVVPDTASAAAAHDQYLPALLANPVVAAKIAQVGIHSYDGNAGSVPDLLAQSPERAAGVWATEFNSPCDGCDNGVEQADTWDHAFQMAHDLLSLIDQGVSGAQLYDAWDGYYEHHGAFGYWGALKYDKATGTYTPRRSFDVLSLLLAAIPPGSVHLVSSGAQAVDSEAFAGPLTGHVTVVGDNPTSSTQRFQIKVSGTAALSRAQLVTAGPGSAGSSTRPIAVDGSSLTVSVPANSVFAVEAEP</sequence>